<evidence type="ECO:0000313" key="5">
    <source>
        <dbReference type="EMBL" id="EWG51593.1"/>
    </source>
</evidence>
<evidence type="ECO:0000256" key="1">
    <source>
        <dbReference type="ARBA" id="ARBA00010211"/>
    </source>
</evidence>
<evidence type="ECO:0000259" key="4">
    <source>
        <dbReference type="Pfam" id="PF01557"/>
    </source>
</evidence>
<dbReference type="Pfam" id="PF01557">
    <property type="entry name" value="FAA_hydrolase"/>
    <property type="match status" value="1"/>
</dbReference>
<dbReference type="KEGG" id="fvr:FVEG_10518"/>
<evidence type="ECO:0000313" key="6">
    <source>
        <dbReference type="Proteomes" id="UP000009096"/>
    </source>
</evidence>
<feature type="region of interest" description="Disordered" evidence="3">
    <location>
        <begin position="83"/>
        <end position="103"/>
    </location>
</feature>
<dbReference type="STRING" id="334819.W7MJM7"/>
<evidence type="ECO:0000256" key="2">
    <source>
        <dbReference type="ARBA" id="ARBA00022723"/>
    </source>
</evidence>
<keyword evidence="6" id="KW-1185">Reference proteome</keyword>
<dbReference type="PANTHER" id="PTHR11820">
    <property type="entry name" value="ACYLPYRUVASE"/>
    <property type="match status" value="1"/>
</dbReference>
<dbReference type="VEuPathDB" id="FungiDB:FVEG_10518"/>
<keyword evidence="2" id="KW-0479">Metal-binding</keyword>
<protein>
    <recommendedName>
        <fullName evidence="4">Fumarylacetoacetase-like C-terminal domain-containing protein</fullName>
    </recommendedName>
</protein>
<dbReference type="Gene3D" id="3.90.850.10">
    <property type="entry name" value="Fumarylacetoacetase-like, C-terminal domain"/>
    <property type="match status" value="1"/>
</dbReference>
<gene>
    <name evidence="5" type="ORF">FVEG_10518</name>
</gene>
<dbReference type="RefSeq" id="XP_018757784.1">
    <property type="nucleotide sequence ID" value="XM_018899678.1"/>
</dbReference>
<reference evidence="5 6" key="1">
    <citation type="journal article" date="2010" name="Nature">
        <title>Comparative genomics reveals mobile pathogenicity chromosomes in Fusarium.</title>
        <authorList>
            <person name="Ma L.J."/>
            <person name="van der Does H.C."/>
            <person name="Borkovich K.A."/>
            <person name="Coleman J.J."/>
            <person name="Daboussi M.J."/>
            <person name="Di Pietro A."/>
            <person name="Dufresne M."/>
            <person name="Freitag M."/>
            <person name="Grabherr M."/>
            <person name="Henrissat B."/>
            <person name="Houterman P.M."/>
            <person name="Kang S."/>
            <person name="Shim W.B."/>
            <person name="Woloshuk C."/>
            <person name="Xie X."/>
            <person name="Xu J.R."/>
            <person name="Antoniw J."/>
            <person name="Baker S.E."/>
            <person name="Bluhm B.H."/>
            <person name="Breakspear A."/>
            <person name="Brown D.W."/>
            <person name="Butchko R.A."/>
            <person name="Chapman S."/>
            <person name="Coulson R."/>
            <person name="Coutinho P.M."/>
            <person name="Danchin E.G."/>
            <person name="Diener A."/>
            <person name="Gale L.R."/>
            <person name="Gardiner D.M."/>
            <person name="Goff S."/>
            <person name="Hammond-Kosack K.E."/>
            <person name="Hilburn K."/>
            <person name="Hua-Van A."/>
            <person name="Jonkers W."/>
            <person name="Kazan K."/>
            <person name="Kodira C.D."/>
            <person name="Koehrsen M."/>
            <person name="Kumar L."/>
            <person name="Lee Y.H."/>
            <person name="Li L."/>
            <person name="Manners J.M."/>
            <person name="Miranda-Saavedra D."/>
            <person name="Mukherjee M."/>
            <person name="Park G."/>
            <person name="Park J."/>
            <person name="Park S.Y."/>
            <person name="Proctor R.H."/>
            <person name="Regev A."/>
            <person name="Ruiz-Roldan M.C."/>
            <person name="Sain D."/>
            <person name="Sakthikumar S."/>
            <person name="Sykes S."/>
            <person name="Schwartz D.C."/>
            <person name="Turgeon B.G."/>
            <person name="Wapinski I."/>
            <person name="Yoder O."/>
            <person name="Young S."/>
            <person name="Zeng Q."/>
            <person name="Zhou S."/>
            <person name="Galagan J."/>
            <person name="Cuomo C.A."/>
            <person name="Kistler H.C."/>
            <person name="Rep M."/>
        </authorList>
    </citation>
    <scope>NUCLEOTIDE SEQUENCE [LARGE SCALE GENOMIC DNA]</scope>
    <source>
        <strain evidence="6">M3125 / FGSC 7600</strain>
    </source>
</reference>
<sequence length="103" mass="11269">MTNDMTSREGQRGHKQFFIGNFPDPFCPILSQVQTRGRLGVSKHSLPSDLKVETHVNGGLRQSSTTGDLILYIPTQTKITSEGQTLRPGDFMVTGTPAGVSRH</sequence>
<dbReference type="GO" id="GO:0018773">
    <property type="term" value="F:acetylpyruvate hydrolase activity"/>
    <property type="evidence" value="ECO:0007669"/>
    <property type="project" value="TreeGrafter"/>
</dbReference>
<dbReference type="HOGENOM" id="CLU_2263989_0_0_1"/>
<feature type="domain" description="Fumarylacetoacetase-like C-terminal" evidence="4">
    <location>
        <begin position="2"/>
        <end position="101"/>
    </location>
</feature>
<dbReference type="InterPro" id="IPR011234">
    <property type="entry name" value="Fumarylacetoacetase-like_C"/>
</dbReference>
<dbReference type="Proteomes" id="UP000009096">
    <property type="component" value="Chromosome 11"/>
</dbReference>
<name>W7MJM7_GIBM7</name>
<accession>W7MJM7</accession>
<dbReference type="EMBL" id="CM000588">
    <property type="protein sequence ID" value="EWG51593.1"/>
    <property type="molecule type" value="Genomic_DNA"/>
</dbReference>
<comment type="similarity">
    <text evidence="1">Belongs to the FAH family.</text>
</comment>
<dbReference type="EMBL" id="DS022256">
    <property type="protein sequence ID" value="EWG51593.1"/>
    <property type="molecule type" value="Genomic_DNA"/>
</dbReference>
<dbReference type="OrthoDB" id="194468at2759"/>
<dbReference type="GeneID" id="30068102"/>
<dbReference type="InterPro" id="IPR036663">
    <property type="entry name" value="Fumarylacetoacetase_C_sf"/>
</dbReference>
<evidence type="ECO:0000256" key="3">
    <source>
        <dbReference type="SAM" id="MobiDB-lite"/>
    </source>
</evidence>
<dbReference type="AlphaFoldDB" id="W7MJM7"/>
<dbReference type="GO" id="GO:0046872">
    <property type="term" value="F:metal ion binding"/>
    <property type="evidence" value="ECO:0007669"/>
    <property type="project" value="UniProtKB-KW"/>
</dbReference>
<organism evidence="5 6">
    <name type="scientific">Gibberella moniliformis (strain M3125 / FGSC 7600)</name>
    <name type="common">Maize ear and stalk rot fungus</name>
    <name type="synonym">Fusarium verticillioides</name>
    <dbReference type="NCBI Taxonomy" id="334819"/>
    <lineage>
        <taxon>Eukaryota</taxon>
        <taxon>Fungi</taxon>
        <taxon>Dikarya</taxon>
        <taxon>Ascomycota</taxon>
        <taxon>Pezizomycotina</taxon>
        <taxon>Sordariomycetes</taxon>
        <taxon>Hypocreomycetidae</taxon>
        <taxon>Hypocreales</taxon>
        <taxon>Nectriaceae</taxon>
        <taxon>Fusarium</taxon>
        <taxon>Fusarium fujikuroi species complex</taxon>
    </lineage>
</organism>
<proteinExistence type="inferred from homology"/>
<dbReference type="SUPFAM" id="SSF56529">
    <property type="entry name" value="FAH"/>
    <property type="match status" value="1"/>
</dbReference>
<dbReference type="PANTHER" id="PTHR11820:SF7">
    <property type="entry name" value="ACYLPYRUVASE FAHD1, MITOCHONDRIAL"/>
    <property type="match status" value="1"/>
</dbReference>